<gene>
    <name evidence="2" type="ORF">BpHYR1_045189</name>
</gene>
<feature type="non-terminal residue" evidence="2">
    <location>
        <position position="488"/>
    </location>
</feature>
<reference evidence="2 3" key="1">
    <citation type="journal article" date="2018" name="Sci. Rep.">
        <title>Genomic signatures of local adaptation to the degree of environmental predictability in rotifers.</title>
        <authorList>
            <person name="Franch-Gras L."/>
            <person name="Hahn C."/>
            <person name="Garcia-Roger E.M."/>
            <person name="Carmona M.J."/>
            <person name="Serra M."/>
            <person name="Gomez A."/>
        </authorList>
    </citation>
    <scope>NUCLEOTIDE SEQUENCE [LARGE SCALE GENOMIC DNA]</scope>
    <source>
        <strain evidence="2">HYR1</strain>
    </source>
</reference>
<feature type="region of interest" description="Disordered" evidence="1">
    <location>
        <begin position="85"/>
        <end position="105"/>
    </location>
</feature>
<comment type="caution">
    <text evidence="2">The sequence shown here is derived from an EMBL/GenBank/DDBJ whole genome shotgun (WGS) entry which is preliminary data.</text>
</comment>
<dbReference type="AlphaFoldDB" id="A0A3M7P6L0"/>
<evidence type="ECO:0000313" key="2">
    <source>
        <dbReference type="EMBL" id="RMZ94761.1"/>
    </source>
</evidence>
<keyword evidence="3" id="KW-1185">Reference proteome</keyword>
<sequence length="488" mass="57096">MSASTSNSTDSSLEDSFFKEKQRKVKAKERSILRNSKKLIKNEEKIIKIRIDIMCPNLQNYFDQIDKGLSLRKIFIEIDKSDTKSIKNHSEEDSDEHSVEEYDDNSSNIHNINDILKPNYSLNPTIPRSKTDVNFIQIGGHDLNKRRSSLQHNQYSALLKYPRELLQKFLFKSKRTVKLNSFTGNVIEKSGDSVTEIVYYEHQAYAGQNTQNHIKAQTLTNPKLSIGISRDPDSIANIKEKLSENQRLVKSKRLIFDFTKMEEINKSYNPSTYFTYFRYPYTKICELDYSSLMLNVINPNYFSKPSQFELSNGNSNCEIGINLWENTRYESFHTYLPLYIQFKVLDMSNDEIIDFISQNLIEKMLQMNQELIDYINLKFPLDFLFYNAGRKSPSTKDLSIQTQEPEFYLLAYQVLDEKFEPLEKELIELVKINYSTMYGTDAKSIKKAIHSAIGDQAESYSCNFFRMWHYVILIKQPRINLDLLLKNN</sequence>
<feature type="compositionally biased region" description="Basic and acidic residues" evidence="1">
    <location>
        <begin position="85"/>
        <end position="100"/>
    </location>
</feature>
<dbReference type="OrthoDB" id="10562190at2759"/>
<evidence type="ECO:0000256" key="1">
    <source>
        <dbReference type="SAM" id="MobiDB-lite"/>
    </source>
</evidence>
<protein>
    <submittedName>
        <fullName evidence="2">Uncharacterized protein</fullName>
    </submittedName>
</protein>
<proteinExistence type="predicted"/>
<dbReference type="EMBL" id="REGN01012825">
    <property type="protein sequence ID" value="RMZ94761.1"/>
    <property type="molecule type" value="Genomic_DNA"/>
</dbReference>
<dbReference type="Proteomes" id="UP000276133">
    <property type="component" value="Unassembled WGS sequence"/>
</dbReference>
<name>A0A3M7P6L0_BRAPC</name>
<organism evidence="2 3">
    <name type="scientific">Brachionus plicatilis</name>
    <name type="common">Marine rotifer</name>
    <name type="synonym">Brachionus muelleri</name>
    <dbReference type="NCBI Taxonomy" id="10195"/>
    <lineage>
        <taxon>Eukaryota</taxon>
        <taxon>Metazoa</taxon>
        <taxon>Spiralia</taxon>
        <taxon>Gnathifera</taxon>
        <taxon>Rotifera</taxon>
        <taxon>Eurotatoria</taxon>
        <taxon>Monogononta</taxon>
        <taxon>Pseudotrocha</taxon>
        <taxon>Ploima</taxon>
        <taxon>Brachionidae</taxon>
        <taxon>Brachionus</taxon>
    </lineage>
</organism>
<evidence type="ECO:0000313" key="3">
    <source>
        <dbReference type="Proteomes" id="UP000276133"/>
    </source>
</evidence>
<accession>A0A3M7P6L0</accession>